<feature type="compositionally biased region" description="Basic and acidic residues" evidence="1">
    <location>
        <begin position="162"/>
        <end position="172"/>
    </location>
</feature>
<accession>A0AA38KD48</accession>
<dbReference type="AlphaFoldDB" id="A0AA38KD48"/>
<organism evidence="2 3">
    <name type="scientific">Lentinula aff. detonsa</name>
    <dbReference type="NCBI Taxonomy" id="2804958"/>
    <lineage>
        <taxon>Eukaryota</taxon>
        <taxon>Fungi</taxon>
        <taxon>Dikarya</taxon>
        <taxon>Basidiomycota</taxon>
        <taxon>Agaricomycotina</taxon>
        <taxon>Agaricomycetes</taxon>
        <taxon>Agaricomycetidae</taxon>
        <taxon>Agaricales</taxon>
        <taxon>Marasmiineae</taxon>
        <taxon>Omphalotaceae</taxon>
        <taxon>Lentinula</taxon>
    </lineage>
</organism>
<feature type="region of interest" description="Disordered" evidence="1">
    <location>
        <begin position="159"/>
        <end position="182"/>
    </location>
</feature>
<keyword evidence="3" id="KW-1185">Reference proteome</keyword>
<dbReference type="Proteomes" id="UP001163798">
    <property type="component" value="Unassembled WGS sequence"/>
</dbReference>
<protein>
    <submittedName>
        <fullName evidence="2">Uncharacterized protein</fullName>
    </submittedName>
</protein>
<evidence type="ECO:0000313" key="3">
    <source>
        <dbReference type="Proteomes" id="UP001163798"/>
    </source>
</evidence>
<dbReference type="EMBL" id="MU793857">
    <property type="protein sequence ID" value="KAJ3780206.1"/>
    <property type="molecule type" value="Genomic_DNA"/>
</dbReference>
<evidence type="ECO:0000256" key="1">
    <source>
        <dbReference type="SAM" id="MobiDB-lite"/>
    </source>
</evidence>
<sequence>MSTASSPTRPAHSPTPVLNEEDAELQAFLAAAQREAQEKWRRLREEKASGNVVDERKVVGEKEVVEEDVDDVVVGEKKVILKVEPRPRKVAIKMVAGMPRSREVIPIISIPKKCHIAVVLEVAESSRKRRKGASAAIIVNLDSDSLPVPFPNPCEHCLLSQRGDDGDKTERKLRQKQTNTDPNDKVIFIINTEK</sequence>
<gene>
    <name evidence="2" type="ORF">GGU10DRAFT_381021</name>
</gene>
<proteinExistence type="predicted"/>
<evidence type="ECO:0000313" key="2">
    <source>
        <dbReference type="EMBL" id="KAJ3780206.1"/>
    </source>
</evidence>
<name>A0AA38KD48_9AGAR</name>
<reference evidence="2" key="1">
    <citation type="submission" date="2022-08" db="EMBL/GenBank/DDBJ databases">
        <authorList>
            <consortium name="DOE Joint Genome Institute"/>
            <person name="Min B."/>
            <person name="Riley R."/>
            <person name="Sierra-Patev S."/>
            <person name="Naranjo-Ortiz M."/>
            <person name="Looney B."/>
            <person name="Konkel Z."/>
            <person name="Slot J.C."/>
            <person name="Sakamoto Y."/>
            <person name="Steenwyk J.L."/>
            <person name="Rokas A."/>
            <person name="Carro J."/>
            <person name="Camarero S."/>
            <person name="Ferreira P."/>
            <person name="Molpeceres G."/>
            <person name="Ruiz-Duenas F.J."/>
            <person name="Serrano A."/>
            <person name="Henrissat B."/>
            <person name="Drula E."/>
            <person name="Hughes K.W."/>
            <person name="Mata J.L."/>
            <person name="Ishikawa N.K."/>
            <person name="Vargas-Isla R."/>
            <person name="Ushijima S."/>
            <person name="Smith C.A."/>
            <person name="Ahrendt S."/>
            <person name="Andreopoulos W."/>
            <person name="He G."/>
            <person name="Labutti K."/>
            <person name="Lipzen A."/>
            <person name="Ng V."/>
            <person name="Sandor L."/>
            <person name="Barry K."/>
            <person name="Martinez A.T."/>
            <person name="Xiao Y."/>
            <person name="Gibbons J.G."/>
            <person name="Terashima K."/>
            <person name="Hibbett D.S."/>
            <person name="Grigoriev I.V."/>
        </authorList>
    </citation>
    <scope>NUCLEOTIDE SEQUENCE</scope>
    <source>
        <strain evidence="2">TFB10291</strain>
    </source>
</reference>
<comment type="caution">
    <text evidence="2">The sequence shown here is derived from an EMBL/GenBank/DDBJ whole genome shotgun (WGS) entry which is preliminary data.</text>
</comment>